<dbReference type="SMART" id="SM00046">
    <property type="entry name" value="DAGKc"/>
    <property type="match status" value="1"/>
</dbReference>
<dbReference type="GO" id="GO:0007200">
    <property type="term" value="P:phospholipase C-activating G protein-coupled receptor signaling pathway"/>
    <property type="evidence" value="ECO:0007669"/>
    <property type="project" value="InterPro"/>
</dbReference>
<accession>A0AAD9JP27</accession>
<dbReference type="InterPro" id="IPR017438">
    <property type="entry name" value="ATP-NAD_kinase_N"/>
</dbReference>
<evidence type="ECO:0000256" key="2">
    <source>
        <dbReference type="ARBA" id="ARBA00022679"/>
    </source>
</evidence>
<dbReference type="PROSITE" id="PS50146">
    <property type="entry name" value="DAGK"/>
    <property type="match status" value="1"/>
</dbReference>
<dbReference type="Proteomes" id="UP001208570">
    <property type="component" value="Unassembled WGS sequence"/>
</dbReference>
<keyword evidence="9" id="KW-1185">Reference proteome</keyword>
<evidence type="ECO:0000256" key="4">
    <source>
        <dbReference type="ARBA" id="ARBA00022777"/>
    </source>
</evidence>
<keyword evidence="2 6" id="KW-0808">Transferase</keyword>
<evidence type="ECO:0000256" key="3">
    <source>
        <dbReference type="ARBA" id="ARBA00022741"/>
    </source>
</evidence>
<evidence type="ECO:0000313" key="8">
    <source>
        <dbReference type="EMBL" id="KAK2156287.1"/>
    </source>
</evidence>
<dbReference type="InterPro" id="IPR000756">
    <property type="entry name" value="Diacylglycerol_kin_accessory"/>
</dbReference>
<keyword evidence="3 6" id="KW-0547">Nucleotide-binding</keyword>
<organism evidence="8 9">
    <name type="scientific">Paralvinella palmiformis</name>
    <dbReference type="NCBI Taxonomy" id="53620"/>
    <lineage>
        <taxon>Eukaryota</taxon>
        <taxon>Metazoa</taxon>
        <taxon>Spiralia</taxon>
        <taxon>Lophotrochozoa</taxon>
        <taxon>Annelida</taxon>
        <taxon>Polychaeta</taxon>
        <taxon>Sedentaria</taxon>
        <taxon>Canalipalpata</taxon>
        <taxon>Terebellida</taxon>
        <taxon>Terebelliformia</taxon>
        <taxon>Alvinellidae</taxon>
        <taxon>Paralvinella</taxon>
    </lineage>
</organism>
<dbReference type="Pfam" id="PF00781">
    <property type="entry name" value="DAGK_cat"/>
    <property type="match status" value="1"/>
</dbReference>
<dbReference type="EC" id="2.7.1.107" evidence="6"/>
<keyword evidence="4 6" id="KW-0418">Kinase</keyword>
<evidence type="ECO:0000259" key="7">
    <source>
        <dbReference type="PROSITE" id="PS50146"/>
    </source>
</evidence>
<dbReference type="GO" id="GO:0016020">
    <property type="term" value="C:membrane"/>
    <property type="evidence" value="ECO:0007669"/>
    <property type="project" value="TreeGrafter"/>
</dbReference>
<evidence type="ECO:0000313" key="9">
    <source>
        <dbReference type="Proteomes" id="UP001208570"/>
    </source>
</evidence>
<evidence type="ECO:0000256" key="5">
    <source>
        <dbReference type="ARBA" id="ARBA00022840"/>
    </source>
</evidence>
<dbReference type="SMART" id="SM00045">
    <property type="entry name" value="DAGKa"/>
    <property type="match status" value="1"/>
</dbReference>
<dbReference type="PANTHER" id="PTHR11255:SF118">
    <property type="entry name" value="DIACYLGLYCEROL KINASE EPSILON"/>
    <property type="match status" value="1"/>
</dbReference>
<evidence type="ECO:0000256" key="6">
    <source>
        <dbReference type="RuleBase" id="RU361128"/>
    </source>
</evidence>
<comment type="similarity">
    <text evidence="1 6">Belongs to the eukaryotic diacylglycerol kinase family.</text>
</comment>
<name>A0AAD9JP27_9ANNE</name>
<dbReference type="Pfam" id="PF00609">
    <property type="entry name" value="DAGK_acc"/>
    <property type="match status" value="1"/>
</dbReference>
<dbReference type="InterPro" id="IPR037607">
    <property type="entry name" value="DGK"/>
</dbReference>
<keyword evidence="5 6" id="KW-0067">ATP-binding</keyword>
<dbReference type="InterPro" id="IPR001206">
    <property type="entry name" value="Diacylglycerol_kinase_cat_dom"/>
</dbReference>
<comment type="caution">
    <text evidence="8">The sequence shown here is derived from an EMBL/GenBank/DDBJ whole genome shotgun (WGS) entry which is preliminary data.</text>
</comment>
<gene>
    <name evidence="8" type="ORF">LSH36_217g05097</name>
</gene>
<dbReference type="EMBL" id="JAODUP010000217">
    <property type="protein sequence ID" value="KAK2156287.1"/>
    <property type="molecule type" value="Genomic_DNA"/>
</dbReference>
<reference evidence="8" key="1">
    <citation type="journal article" date="2023" name="Mol. Biol. Evol.">
        <title>Third-Generation Sequencing Reveals the Adaptive Role of the Epigenome in Three Deep-Sea Polychaetes.</title>
        <authorList>
            <person name="Perez M."/>
            <person name="Aroh O."/>
            <person name="Sun Y."/>
            <person name="Lan Y."/>
            <person name="Juniper S.K."/>
            <person name="Young C.R."/>
            <person name="Angers B."/>
            <person name="Qian P.Y."/>
        </authorList>
    </citation>
    <scope>NUCLEOTIDE SEQUENCE</scope>
    <source>
        <strain evidence="8">P08H-3</strain>
    </source>
</reference>
<dbReference type="PANTHER" id="PTHR11255">
    <property type="entry name" value="DIACYLGLYCEROL KINASE"/>
    <property type="match status" value="1"/>
</dbReference>
<dbReference type="AlphaFoldDB" id="A0AAD9JP27"/>
<comment type="catalytic activity">
    <reaction evidence="6">
        <text>a 1,2-diacyl-sn-glycerol + ATP = a 1,2-diacyl-sn-glycero-3-phosphate + ADP + H(+)</text>
        <dbReference type="Rhea" id="RHEA:10272"/>
        <dbReference type="ChEBI" id="CHEBI:15378"/>
        <dbReference type="ChEBI" id="CHEBI:17815"/>
        <dbReference type="ChEBI" id="CHEBI:30616"/>
        <dbReference type="ChEBI" id="CHEBI:58608"/>
        <dbReference type="ChEBI" id="CHEBI:456216"/>
        <dbReference type="EC" id="2.7.1.107"/>
    </reaction>
</comment>
<dbReference type="Gene3D" id="3.40.50.10330">
    <property type="entry name" value="Probable inorganic polyphosphate/atp-NAD kinase, domain 1"/>
    <property type="match status" value="1"/>
</dbReference>
<dbReference type="FunFam" id="2.60.200.40:FF:000005">
    <property type="entry name" value="Diacylglycerol kinase"/>
    <property type="match status" value="1"/>
</dbReference>
<dbReference type="SUPFAM" id="SSF111331">
    <property type="entry name" value="NAD kinase/diacylglycerol kinase-like"/>
    <property type="match status" value="1"/>
</dbReference>
<evidence type="ECO:0000256" key="1">
    <source>
        <dbReference type="ARBA" id="ARBA00009280"/>
    </source>
</evidence>
<dbReference type="InterPro" id="IPR016064">
    <property type="entry name" value="NAD/diacylglycerol_kinase_sf"/>
</dbReference>
<protein>
    <recommendedName>
        <fullName evidence="6">Diacylglycerol kinase</fullName>
        <shortName evidence="6">DAG kinase</shortName>
        <ecNumber evidence="6">2.7.1.107</ecNumber>
    </recommendedName>
</protein>
<proteinExistence type="inferred from homology"/>
<dbReference type="GO" id="GO:0004143">
    <property type="term" value="F:ATP-dependent diacylglycerol kinase activity"/>
    <property type="evidence" value="ECO:0007669"/>
    <property type="project" value="UniProtKB-EC"/>
</dbReference>
<feature type="domain" description="DAGKc" evidence="7">
    <location>
        <begin position="1"/>
        <end position="112"/>
    </location>
</feature>
<sequence>MSDRKRDKVIDLSDISPECGLEWCRLIPHITCRVLVAGGDGTIGWVLQAIDQLSLKVSPEVCILPLGTGNDLSRVLGWGQGYTGDLDVKEFLDQTMAATPVKLDRWRLEITPEKHFGIRMPKKNLIVNNYASIGVDALVTLNFHKHRESSPVLFSSRLINKFWYFTYGTKDVLERECKNLHQKIKLELDGKYIDLPEIEGIVILNITSWGGGCKVWQLGSSSNKAIPESRYDDGLVEVIALYSSFHIAQLQVGLAEPLRLGQAQVVKITLYGGNAPMQVDGEPWEQHPSVITISKHNQAIMLAKNIC</sequence>
<dbReference type="Gene3D" id="2.60.200.40">
    <property type="match status" value="1"/>
</dbReference>
<dbReference type="GO" id="GO:0005524">
    <property type="term" value="F:ATP binding"/>
    <property type="evidence" value="ECO:0007669"/>
    <property type="project" value="UniProtKB-KW"/>
</dbReference>